<reference evidence="2" key="1">
    <citation type="journal article" date="2023" name="Front. Plant Sci.">
        <title>Chromosomal-level genome assembly of Melastoma candidum provides insights into trichome evolution.</title>
        <authorList>
            <person name="Zhong Y."/>
            <person name="Wu W."/>
            <person name="Sun C."/>
            <person name="Zou P."/>
            <person name="Liu Y."/>
            <person name="Dai S."/>
            <person name="Zhou R."/>
        </authorList>
    </citation>
    <scope>NUCLEOTIDE SEQUENCE [LARGE SCALE GENOMIC DNA]</scope>
</reference>
<organism evidence="1 2">
    <name type="scientific">Melastoma candidum</name>
    <dbReference type="NCBI Taxonomy" id="119954"/>
    <lineage>
        <taxon>Eukaryota</taxon>
        <taxon>Viridiplantae</taxon>
        <taxon>Streptophyta</taxon>
        <taxon>Embryophyta</taxon>
        <taxon>Tracheophyta</taxon>
        <taxon>Spermatophyta</taxon>
        <taxon>Magnoliopsida</taxon>
        <taxon>eudicotyledons</taxon>
        <taxon>Gunneridae</taxon>
        <taxon>Pentapetalae</taxon>
        <taxon>rosids</taxon>
        <taxon>malvids</taxon>
        <taxon>Myrtales</taxon>
        <taxon>Melastomataceae</taxon>
        <taxon>Melastomatoideae</taxon>
        <taxon>Melastomateae</taxon>
        <taxon>Melastoma</taxon>
    </lineage>
</organism>
<gene>
    <name evidence="1" type="ORF">MLD38_011779</name>
</gene>
<accession>A0ACB9R447</accession>
<keyword evidence="2" id="KW-1185">Reference proteome</keyword>
<dbReference type="Proteomes" id="UP001057402">
    <property type="component" value="Chromosome 4"/>
</dbReference>
<evidence type="ECO:0000313" key="2">
    <source>
        <dbReference type="Proteomes" id="UP001057402"/>
    </source>
</evidence>
<proteinExistence type="predicted"/>
<sequence>MESGPVTSVEVVEPHGAMEFESHDAAYSFYRDYARSMGFGTAKLSSRRSRASKEFIDAKFSCIRYGNKQQSSDAINPRPSPKIGCKASMHVKRRPSGNWYIYSFVKEHNHELLPTQAHLFRSHRDVDPMKNDARARRRKNMSLDSKLLNSYQNIDNLENYFRSPHDKGCSLVLDSGDAQFMLDFLMNMQSENPKFFYAVDLNEENRLRSVFWVDAKGVEDYSKFRDVVSVDMSYFSDQYKMPLVLFVGVNHHIQPLLFGCALIPDDTVYTFFWLMQTWFLAMGDHAPQVILADQHESMKSAIAAVFPNVRHCFNLWHVFDKAARQLKHLSLWHDKFMKKFRKSVLGSCSDEQFEKRWWKLVDSFNVREVEWVKSLYEDRTCWVPVFLKDVSFAGLSTVSRGESVNSWFDKYVHKETSLRELLEKYKAVIEDRYEDEAKAVFDSWHEAPVLKSPSPFEKQVSNVYTREIFQKFQIEALGAAACHLKKNDDNENATIYNVKDFEGDQNHVVEWDKSQEKLNCSCRAFQFRGYLCRHTIIVLQMSGIFSIPSRYILQRWTNAALSRHAIGEKMEEVQSKVRRYNDLCRRAIILAEEGSLSQESCCYASCTIDDAHKQCTSLNNSGKNEMQPDYSVIHVIPCNEEVNRSCGRPKEPISDPKLASRRKAPRKAGSRRENVLDDNQSSKKGKEISEVRPAHLHNTLPMQLHNMAMLPGAPSSQFYNLATMQLPENSLP</sequence>
<dbReference type="EMBL" id="CM042883">
    <property type="protein sequence ID" value="KAI4373678.1"/>
    <property type="molecule type" value="Genomic_DNA"/>
</dbReference>
<comment type="caution">
    <text evidence="1">The sequence shown here is derived from an EMBL/GenBank/DDBJ whole genome shotgun (WGS) entry which is preliminary data.</text>
</comment>
<evidence type="ECO:0000313" key="1">
    <source>
        <dbReference type="EMBL" id="KAI4373678.1"/>
    </source>
</evidence>
<name>A0ACB9R447_9MYRT</name>
<protein>
    <submittedName>
        <fullName evidence="1">Uncharacterized protein</fullName>
    </submittedName>
</protein>